<evidence type="ECO:0008006" key="3">
    <source>
        <dbReference type="Google" id="ProtNLM"/>
    </source>
</evidence>
<name>A0A5B8U9R9_9ACTN</name>
<sequence>MKTILVVANETLAGAKLLEVVKERAGGHPDVRVVVCVPRNKPKHGNIIYDDFVFDAAKVRIDLARRFLRDQDINAVGDIGDPDPYAAAMDAVAEHQPDEIIVSTYPATVSGWLRRDLLERIEQASGLPVTHVVQDIDAEGIPFHVTLVVAAKTASGDELLAKLKERAKGHERETLFIVVVPQEGGEGQHAARARARMAQVVDRMLAEGLIAAGMVADPDPYTATMNALQFFRVDDVVISTLPATRSGWLRADLIERVRKATNKPVEHLETADRAAANAA</sequence>
<organism evidence="1 2">
    <name type="scientific">Baekduia soli</name>
    <dbReference type="NCBI Taxonomy" id="496014"/>
    <lineage>
        <taxon>Bacteria</taxon>
        <taxon>Bacillati</taxon>
        <taxon>Actinomycetota</taxon>
        <taxon>Thermoleophilia</taxon>
        <taxon>Solirubrobacterales</taxon>
        <taxon>Baekduiaceae</taxon>
        <taxon>Baekduia</taxon>
    </lineage>
</organism>
<evidence type="ECO:0000313" key="2">
    <source>
        <dbReference type="Proteomes" id="UP000321805"/>
    </source>
</evidence>
<dbReference type="EMBL" id="CP042430">
    <property type="protein sequence ID" value="QEC49913.1"/>
    <property type="molecule type" value="Genomic_DNA"/>
</dbReference>
<dbReference type="Proteomes" id="UP000321805">
    <property type="component" value="Chromosome"/>
</dbReference>
<dbReference type="KEGG" id="bsol:FSW04_21655"/>
<reference evidence="1 2" key="1">
    <citation type="journal article" date="2018" name="J. Microbiol.">
        <title>Baekduia soli gen. nov., sp. nov., a novel bacterium isolated from the soil of Baekdu Mountain and proposal of a novel family name, Baekduiaceae fam. nov.</title>
        <authorList>
            <person name="An D.S."/>
            <person name="Siddiqi M.Z."/>
            <person name="Kim K.H."/>
            <person name="Yu H.S."/>
            <person name="Im W.T."/>
        </authorList>
    </citation>
    <scope>NUCLEOTIDE SEQUENCE [LARGE SCALE GENOMIC DNA]</scope>
    <source>
        <strain evidence="1 2">BR7-21</strain>
    </source>
</reference>
<accession>A0A5B8U9R9</accession>
<dbReference type="AlphaFoldDB" id="A0A5B8U9R9"/>
<dbReference type="InterPro" id="IPR014729">
    <property type="entry name" value="Rossmann-like_a/b/a_fold"/>
</dbReference>
<dbReference type="Gene3D" id="3.40.50.620">
    <property type="entry name" value="HUPs"/>
    <property type="match status" value="2"/>
</dbReference>
<protein>
    <recommendedName>
        <fullName evidence="3">Universal stress protein</fullName>
    </recommendedName>
</protein>
<dbReference type="RefSeq" id="WP_146922278.1">
    <property type="nucleotide sequence ID" value="NZ_CP042430.1"/>
</dbReference>
<dbReference type="SUPFAM" id="SSF52402">
    <property type="entry name" value="Adenine nucleotide alpha hydrolases-like"/>
    <property type="match status" value="2"/>
</dbReference>
<evidence type="ECO:0000313" key="1">
    <source>
        <dbReference type="EMBL" id="QEC49913.1"/>
    </source>
</evidence>
<keyword evidence="2" id="KW-1185">Reference proteome</keyword>
<dbReference type="OrthoDB" id="5184682at2"/>
<proteinExistence type="predicted"/>
<gene>
    <name evidence="1" type="ORF">FSW04_21655</name>
</gene>